<name>A0A8D8ZSD9_9HEMI</name>
<dbReference type="EMBL" id="HBUF01532749">
    <property type="protein sequence ID" value="CAG6752290.1"/>
    <property type="molecule type" value="Transcribed_RNA"/>
</dbReference>
<reference evidence="1" key="1">
    <citation type="submission" date="2021-05" db="EMBL/GenBank/DDBJ databases">
        <authorList>
            <person name="Alioto T."/>
            <person name="Alioto T."/>
            <person name="Gomez Garrido J."/>
        </authorList>
    </citation>
    <scope>NUCLEOTIDE SEQUENCE</scope>
</reference>
<sequence>MSLWIQNWLTVDLDTKLADCGQWTRSNPHSDSKSVLQYAHKCGVCWVFVSNIPFENVSRWYGNQNLSPKLFDSWPNVPILQYGREPNVLCICSLYSFYKSFEMNRRTKLFL</sequence>
<evidence type="ECO:0000313" key="1">
    <source>
        <dbReference type="EMBL" id="CAG6752290.1"/>
    </source>
</evidence>
<organism evidence="1">
    <name type="scientific">Cacopsylla melanoneura</name>
    <dbReference type="NCBI Taxonomy" id="428564"/>
    <lineage>
        <taxon>Eukaryota</taxon>
        <taxon>Metazoa</taxon>
        <taxon>Ecdysozoa</taxon>
        <taxon>Arthropoda</taxon>
        <taxon>Hexapoda</taxon>
        <taxon>Insecta</taxon>
        <taxon>Pterygota</taxon>
        <taxon>Neoptera</taxon>
        <taxon>Paraneoptera</taxon>
        <taxon>Hemiptera</taxon>
        <taxon>Sternorrhyncha</taxon>
        <taxon>Psylloidea</taxon>
        <taxon>Psyllidae</taxon>
        <taxon>Psyllinae</taxon>
        <taxon>Cacopsylla</taxon>
    </lineage>
</organism>
<accession>A0A8D8ZSD9</accession>
<dbReference type="AlphaFoldDB" id="A0A8D8ZSD9"/>
<protein>
    <submittedName>
        <fullName evidence="1">Uncharacterized protein</fullName>
    </submittedName>
</protein>
<proteinExistence type="predicted"/>